<feature type="compositionally biased region" description="Polar residues" evidence="7">
    <location>
        <begin position="664"/>
        <end position="680"/>
    </location>
</feature>
<feature type="compositionally biased region" description="Basic and acidic residues" evidence="7">
    <location>
        <begin position="238"/>
        <end position="256"/>
    </location>
</feature>
<keyword evidence="4" id="KW-0862">Zinc</keyword>
<dbReference type="Gene3D" id="3.30.50.10">
    <property type="entry name" value="Erythroid Transcription Factor GATA-1, subunit A"/>
    <property type="match status" value="1"/>
</dbReference>
<dbReference type="OrthoDB" id="515401at2759"/>
<dbReference type="GO" id="GO:0005634">
    <property type="term" value="C:nucleus"/>
    <property type="evidence" value="ECO:0007669"/>
    <property type="project" value="UniProtKB-SubCell"/>
</dbReference>
<dbReference type="GO" id="GO:0045944">
    <property type="term" value="P:positive regulation of transcription by RNA polymerase II"/>
    <property type="evidence" value="ECO:0007669"/>
    <property type="project" value="TreeGrafter"/>
</dbReference>
<feature type="compositionally biased region" description="Low complexity" evidence="7">
    <location>
        <begin position="283"/>
        <end position="292"/>
    </location>
</feature>
<dbReference type="eggNOG" id="KOG1601">
    <property type="taxonomic scope" value="Eukaryota"/>
</dbReference>
<dbReference type="PANTHER" id="PTHR10071">
    <property type="entry name" value="TRANSCRIPTION FACTOR GATA FAMILY MEMBER"/>
    <property type="match status" value="1"/>
</dbReference>
<evidence type="ECO:0000256" key="3">
    <source>
        <dbReference type="ARBA" id="ARBA00022771"/>
    </source>
</evidence>
<evidence type="ECO:0000256" key="7">
    <source>
        <dbReference type="SAM" id="MobiDB-lite"/>
    </source>
</evidence>
<dbReference type="GeneID" id="14541513"/>
<feature type="compositionally biased region" description="Low complexity" evidence="7">
    <location>
        <begin position="257"/>
        <end position="276"/>
    </location>
</feature>
<comment type="subcellular location">
    <subcellularLocation>
        <location evidence="1">Nucleus</location>
    </subcellularLocation>
</comment>
<dbReference type="RefSeq" id="XP_003870467.1">
    <property type="nucleotide sequence ID" value="XM_003870418.1"/>
</dbReference>
<feature type="compositionally biased region" description="Acidic residues" evidence="7">
    <location>
        <begin position="831"/>
        <end position="844"/>
    </location>
</feature>
<dbReference type="GO" id="GO:0000981">
    <property type="term" value="F:DNA-binding transcription factor activity, RNA polymerase II-specific"/>
    <property type="evidence" value="ECO:0007669"/>
    <property type="project" value="TreeGrafter"/>
</dbReference>
<feature type="compositionally biased region" description="Polar residues" evidence="7">
    <location>
        <begin position="206"/>
        <end position="237"/>
    </location>
</feature>
<dbReference type="EMBL" id="HE681724">
    <property type="protein sequence ID" value="CCG24338.1"/>
    <property type="molecule type" value="Genomic_DNA"/>
</dbReference>
<dbReference type="KEGG" id="cot:CORT_0F01100"/>
<organism evidence="9 10">
    <name type="scientific">Candida orthopsilosis (strain 90-125)</name>
    <name type="common">Yeast</name>
    <dbReference type="NCBI Taxonomy" id="1136231"/>
    <lineage>
        <taxon>Eukaryota</taxon>
        <taxon>Fungi</taxon>
        <taxon>Dikarya</taxon>
        <taxon>Ascomycota</taxon>
        <taxon>Saccharomycotina</taxon>
        <taxon>Pichiomycetes</taxon>
        <taxon>Debaryomycetaceae</taxon>
        <taxon>Candida/Lodderomyces clade</taxon>
        <taxon>Candida</taxon>
    </lineage>
</organism>
<dbReference type="InterPro" id="IPR013088">
    <property type="entry name" value="Znf_NHR/GATA"/>
</dbReference>
<evidence type="ECO:0000313" key="10">
    <source>
        <dbReference type="Proteomes" id="UP000005018"/>
    </source>
</evidence>
<feature type="compositionally biased region" description="Low complexity" evidence="7">
    <location>
        <begin position="45"/>
        <end position="65"/>
    </location>
</feature>
<feature type="compositionally biased region" description="Low complexity" evidence="7">
    <location>
        <begin position="735"/>
        <end position="752"/>
    </location>
</feature>
<feature type="region of interest" description="Disordered" evidence="7">
    <location>
        <begin position="455"/>
        <end position="496"/>
    </location>
</feature>
<feature type="compositionally biased region" description="Polar residues" evidence="7">
    <location>
        <begin position="693"/>
        <end position="708"/>
    </location>
</feature>
<evidence type="ECO:0000256" key="2">
    <source>
        <dbReference type="ARBA" id="ARBA00022723"/>
    </source>
</evidence>
<dbReference type="Pfam" id="PF00320">
    <property type="entry name" value="GATA"/>
    <property type="match status" value="1"/>
</dbReference>
<feature type="region of interest" description="Disordered" evidence="7">
    <location>
        <begin position="826"/>
        <end position="903"/>
    </location>
</feature>
<dbReference type="PROSITE" id="PS50114">
    <property type="entry name" value="GATA_ZN_FINGER_2"/>
    <property type="match status" value="1"/>
</dbReference>
<feature type="region of interest" description="Disordered" evidence="7">
    <location>
        <begin position="664"/>
        <end position="754"/>
    </location>
</feature>
<dbReference type="PROSITE" id="PS00344">
    <property type="entry name" value="GATA_ZN_FINGER_1"/>
    <property type="match status" value="1"/>
</dbReference>
<dbReference type="SUPFAM" id="SSF57716">
    <property type="entry name" value="Glucocorticoid receptor-like (DNA-binding domain)"/>
    <property type="match status" value="1"/>
</dbReference>
<feature type="compositionally biased region" description="Basic residues" evidence="7">
    <location>
        <begin position="711"/>
        <end position="734"/>
    </location>
</feature>
<dbReference type="InterPro" id="IPR039355">
    <property type="entry name" value="Transcription_factor_GATA"/>
</dbReference>
<dbReference type="GO" id="GO:0000978">
    <property type="term" value="F:RNA polymerase II cis-regulatory region sequence-specific DNA binding"/>
    <property type="evidence" value="ECO:0007669"/>
    <property type="project" value="TreeGrafter"/>
</dbReference>
<feature type="compositionally biased region" description="Polar residues" evidence="7">
    <location>
        <begin position="872"/>
        <end position="888"/>
    </location>
</feature>
<gene>
    <name evidence="9" type="ORF">CORT_0F01100</name>
</gene>
<keyword evidence="3 6" id="KW-0863">Zinc-finger</keyword>
<dbReference type="FunFam" id="3.30.50.10:FF:000007">
    <property type="entry name" value="Nitrogen regulatory AreA, N-terminal"/>
    <property type="match status" value="1"/>
</dbReference>
<dbReference type="HOGENOM" id="CLU_318845_0_0_1"/>
<dbReference type="InterPro" id="IPR000679">
    <property type="entry name" value="Znf_GATA"/>
</dbReference>
<evidence type="ECO:0000313" key="9">
    <source>
        <dbReference type="EMBL" id="CCG24338.1"/>
    </source>
</evidence>
<feature type="compositionally biased region" description="Low complexity" evidence="7">
    <location>
        <begin position="1"/>
        <end position="25"/>
    </location>
</feature>
<feature type="compositionally biased region" description="Polar residues" evidence="7">
    <location>
        <begin position="850"/>
        <end position="865"/>
    </location>
</feature>
<sequence length="912" mass="100486">MTTTTTSTGDMVVDDNNNSNDSIVMSRDHFASPLAASKNSHSQPTTSTTTTDANVSSATTTAVNTGHRSIHNRPPQSNLQRSRSEHSPGSHNSSTSSSSFEPGPSLVDIFYSAKKLLNLQPRVENRQLRKSNSKTQLSHMKNNVSNDQYNISISPDFRQRSTSQHIQQHQHQHRRHVHLSGTNEDTFDLLSPLSIDELQNTSALKPIFNSPSKHTVEKSSTPSLPQQNGFNRQNSMDIHTKPNDAECKSPKSDHSSCSRNNSSASGTSATSSSVASDVETTKPKSNLTSSLSKLKELKQEKKNETEEINTTKKETDAETAKTICFNCKTEKTPLWRKDTDGNTLCNACGLFLKLHGTTRPLSLKTDVIKKRNSRKSSSSAMASSAPRTLNIASAQYMNSRSGDGMTVYKKHTPIAIAPNTSAIASSLPNQFSNSFGANNSLQNSRLKNVMILPKTSSSSSLSNKSIPIPQSRNDASSPTSAASSANSSYSYTINNNQPFKRKKSEVNIPATVEQNGGVMSASFTNRNSMSGLPSSSSLSQQQATTFSMSNIPSSIKRTNSLVSSSSLSRRTSLVNIPRKNTISVSTPTNSLTSNNINMLNQRFPQSNYFDTPQEYGQQRPQISRHNSNTTIMHMNNNNMHNQGHNYGNVHDVVDTPNSLNSPNSFLVNSFSQNDTPSSIPATPLNVSGMLPSSIPNTSTTSMLSAQMKQQQQHHHQQHHQQQHHHHHHHHHQQKQHNPQQHHPQHQQYQLHGQDMHSKQLKVLEQYRASKPPIFQHEGIDDELIMLGNNNTSGNNNDIIESIPEINTDMVDTSMSMIDEEFFRNYTSLHNDDDDDDDDEDDEFDIPGLASQDSSQLPSTQISPSKISIAAPKSTQFTSTSDAFATVNNDGGRGNGGATSTDYKDLDWLKFEL</sequence>
<evidence type="ECO:0000256" key="5">
    <source>
        <dbReference type="ARBA" id="ARBA00023242"/>
    </source>
</evidence>
<dbReference type="GO" id="GO:0008270">
    <property type="term" value="F:zinc ion binding"/>
    <property type="evidence" value="ECO:0007669"/>
    <property type="project" value="UniProtKB-KW"/>
</dbReference>
<dbReference type="PANTHER" id="PTHR10071:SF281">
    <property type="entry name" value="BOX A-BINDING FACTOR-RELATED"/>
    <property type="match status" value="1"/>
</dbReference>
<proteinExistence type="predicted"/>
<evidence type="ECO:0000256" key="1">
    <source>
        <dbReference type="ARBA" id="ARBA00004123"/>
    </source>
</evidence>
<dbReference type="Proteomes" id="UP000005018">
    <property type="component" value="Chromosome 6"/>
</dbReference>
<feature type="region of interest" description="Disordered" evidence="7">
    <location>
        <begin position="206"/>
        <end position="315"/>
    </location>
</feature>
<feature type="domain" description="GATA-type" evidence="8">
    <location>
        <begin position="318"/>
        <end position="371"/>
    </location>
</feature>
<keyword evidence="10" id="KW-1185">Reference proteome</keyword>
<evidence type="ECO:0000259" key="8">
    <source>
        <dbReference type="PROSITE" id="PS50114"/>
    </source>
</evidence>
<feature type="compositionally biased region" description="Low complexity" evidence="7">
    <location>
        <begin position="475"/>
        <end position="496"/>
    </location>
</feature>
<dbReference type="SMART" id="SM00401">
    <property type="entry name" value="ZnF_GATA"/>
    <property type="match status" value="1"/>
</dbReference>
<dbReference type="CDD" id="cd00202">
    <property type="entry name" value="ZnF_GATA"/>
    <property type="match status" value="1"/>
</dbReference>
<feature type="compositionally biased region" description="Basic and acidic residues" evidence="7">
    <location>
        <begin position="293"/>
        <end position="315"/>
    </location>
</feature>
<evidence type="ECO:0000256" key="4">
    <source>
        <dbReference type="ARBA" id="ARBA00022833"/>
    </source>
</evidence>
<dbReference type="AlphaFoldDB" id="H8X939"/>
<reference evidence="9 10" key="1">
    <citation type="journal article" date="2012" name="PLoS ONE">
        <title>Sequence and analysis of the genome of the pathogenic yeast Candida orthopsilosis.</title>
        <authorList>
            <person name="Riccombeni A."/>
            <person name="Vidanes G."/>
            <person name="Proux-Wera E."/>
            <person name="Wolfe K.H."/>
            <person name="Butler G."/>
        </authorList>
    </citation>
    <scope>NUCLEOTIDE SEQUENCE [LARGE SCALE GENOMIC DNA]</scope>
    <source>
        <strain evidence="9 10">Co 90-125</strain>
    </source>
</reference>
<protein>
    <submittedName>
        <fullName evidence="9">Gln3 GATA transcription factor</fullName>
    </submittedName>
</protein>
<feature type="region of interest" description="Disordered" evidence="7">
    <location>
        <begin position="1"/>
        <end position="103"/>
    </location>
</feature>
<keyword evidence="2" id="KW-0479">Metal-binding</keyword>
<evidence type="ECO:0000256" key="6">
    <source>
        <dbReference type="PROSITE-ProRule" id="PRU00094"/>
    </source>
</evidence>
<dbReference type="GO" id="GO:0000122">
    <property type="term" value="P:negative regulation of transcription by RNA polymerase II"/>
    <property type="evidence" value="ECO:0007669"/>
    <property type="project" value="TreeGrafter"/>
</dbReference>
<feature type="compositionally biased region" description="Low complexity" evidence="7">
    <location>
        <begin position="89"/>
        <end position="103"/>
    </location>
</feature>
<dbReference type="PRINTS" id="PR00619">
    <property type="entry name" value="GATAZNFINGER"/>
</dbReference>
<feature type="compositionally biased region" description="Low complexity" evidence="7">
    <location>
        <begin position="456"/>
        <end position="465"/>
    </location>
</feature>
<keyword evidence="5" id="KW-0539">Nucleus</keyword>
<name>H8X939_CANO9</name>
<accession>H8X939</accession>